<feature type="compositionally biased region" description="Basic residues" evidence="10">
    <location>
        <begin position="99"/>
        <end position="122"/>
    </location>
</feature>
<dbReference type="Proteomes" id="UP000778578">
    <property type="component" value="Unassembled WGS sequence"/>
</dbReference>
<keyword evidence="2 9" id="KW-0575">Peroxidase</keyword>
<feature type="compositionally biased region" description="Basic and acidic residues" evidence="10">
    <location>
        <begin position="316"/>
        <end position="325"/>
    </location>
</feature>
<feature type="compositionally biased region" description="Low complexity" evidence="10">
    <location>
        <begin position="131"/>
        <end position="140"/>
    </location>
</feature>
<keyword evidence="4 9" id="KW-0479">Metal-binding</keyword>
<feature type="compositionally biased region" description="Basic and acidic residues" evidence="10">
    <location>
        <begin position="164"/>
        <end position="173"/>
    </location>
</feature>
<keyword evidence="7 9" id="KW-0408">Iron</keyword>
<feature type="region of interest" description="Disordered" evidence="10">
    <location>
        <begin position="238"/>
        <end position="348"/>
    </location>
</feature>
<feature type="compositionally biased region" description="Basic and acidic residues" evidence="10">
    <location>
        <begin position="1"/>
        <end position="16"/>
    </location>
</feature>
<dbReference type="PROSITE" id="PS51404">
    <property type="entry name" value="DYP_PEROXIDASE"/>
    <property type="match status" value="1"/>
</dbReference>
<dbReference type="Pfam" id="PF04261">
    <property type="entry name" value="Dyp_perox_N"/>
    <property type="match status" value="1"/>
</dbReference>
<keyword evidence="13" id="KW-0456">Lyase</keyword>
<dbReference type="InterPro" id="IPR011008">
    <property type="entry name" value="Dimeric_a/b-barrel"/>
</dbReference>
<evidence type="ECO:0000259" key="12">
    <source>
        <dbReference type="Pfam" id="PF20628"/>
    </source>
</evidence>
<evidence type="ECO:0000256" key="8">
    <source>
        <dbReference type="ARBA" id="ARBA00025737"/>
    </source>
</evidence>
<evidence type="ECO:0000256" key="10">
    <source>
        <dbReference type="SAM" id="MobiDB-lite"/>
    </source>
</evidence>
<evidence type="ECO:0000256" key="5">
    <source>
        <dbReference type="ARBA" id="ARBA00022729"/>
    </source>
</evidence>
<dbReference type="EMBL" id="JAINZZ010000017">
    <property type="protein sequence ID" value="MBY8879195.1"/>
    <property type="molecule type" value="Genomic_DNA"/>
</dbReference>
<feature type="compositionally biased region" description="Gly residues" evidence="10">
    <location>
        <begin position="180"/>
        <end position="191"/>
    </location>
</feature>
<feature type="compositionally biased region" description="Basic and acidic residues" evidence="10">
    <location>
        <begin position="248"/>
        <end position="258"/>
    </location>
</feature>
<feature type="domain" description="Dyp-type peroxidase C-terminal" evidence="12">
    <location>
        <begin position="563"/>
        <end position="754"/>
    </location>
</feature>
<dbReference type="PANTHER" id="PTHR30521">
    <property type="entry name" value="DEFERROCHELATASE/PEROXIDASE"/>
    <property type="match status" value="1"/>
</dbReference>
<organism evidence="13 14">
    <name type="scientific">Actinacidiphila acidipaludis</name>
    <dbReference type="NCBI Taxonomy" id="2873382"/>
    <lineage>
        <taxon>Bacteria</taxon>
        <taxon>Bacillati</taxon>
        <taxon>Actinomycetota</taxon>
        <taxon>Actinomycetes</taxon>
        <taxon>Kitasatosporales</taxon>
        <taxon>Streptomycetaceae</taxon>
        <taxon>Actinacidiphila</taxon>
    </lineage>
</organism>
<dbReference type="PANTHER" id="PTHR30521:SF4">
    <property type="entry name" value="DEFERROCHELATASE"/>
    <property type="match status" value="1"/>
</dbReference>
<dbReference type="NCBIfam" id="TIGR01413">
    <property type="entry name" value="Dyp_perox_fam"/>
    <property type="match status" value="1"/>
</dbReference>
<dbReference type="InterPro" id="IPR006313">
    <property type="entry name" value="EfeB/EfeN"/>
</dbReference>
<comment type="cofactor">
    <cofactor evidence="9">
        <name>heme b</name>
        <dbReference type="ChEBI" id="CHEBI:60344"/>
    </cofactor>
    <text evidence="9">Binds 1 heme b (iron(II)-protoporphyrin IX) group non-covalently per subunit.</text>
</comment>
<evidence type="ECO:0000256" key="4">
    <source>
        <dbReference type="ARBA" id="ARBA00022723"/>
    </source>
</evidence>
<evidence type="ECO:0000256" key="3">
    <source>
        <dbReference type="ARBA" id="ARBA00022617"/>
    </source>
</evidence>
<feature type="domain" description="Dyp-type peroxidase N-terminal" evidence="11">
    <location>
        <begin position="404"/>
        <end position="551"/>
    </location>
</feature>
<comment type="similarity">
    <text evidence="8 9">Belongs to the DyP-type peroxidase family.</text>
</comment>
<proteinExistence type="inferred from homology"/>
<dbReference type="InterPro" id="IPR048327">
    <property type="entry name" value="Dyp_perox_N"/>
</dbReference>
<evidence type="ECO:0000256" key="6">
    <source>
        <dbReference type="ARBA" id="ARBA00023002"/>
    </source>
</evidence>
<comment type="function">
    <text evidence="9">Involved in the recovery of exogenous heme iron. Extracts iron from heme while preserving the protoporphyrin ring intact.</text>
</comment>
<reference evidence="13 14" key="1">
    <citation type="submission" date="2021-08" db="EMBL/GenBank/DDBJ databases">
        <title>WGS of actinomycetes from Thailand.</title>
        <authorList>
            <person name="Thawai C."/>
        </authorList>
    </citation>
    <scope>NUCLEOTIDE SEQUENCE [LARGE SCALE GENOMIC DNA]</scope>
    <source>
        <strain evidence="13 14">PLK6-54</strain>
    </source>
</reference>
<dbReference type="InterPro" id="IPR048328">
    <property type="entry name" value="Dyp_perox_C"/>
</dbReference>
<dbReference type="InterPro" id="IPR006314">
    <property type="entry name" value="Dyp_peroxidase"/>
</dbReference>
<evidence type="ECO:0000256" key="9">
    <source>
        <dbReference type="RuleBase" id="RU365017"/>
    </source>
</evidence>
<evidence type="ECO:0000313" key="14">
    <source>
        <dbReference type="Proteomes" id="UP000778578"/>
    </source>
</evidence>
<gene>
    <name evidence="13" type="primary">efeB</name>
    <name evidence="13" type="ORF">K7862_16345</name>
</gene>
<evidence type="ECO:0000259" key="11">
    <source>
        <dbReference type="Pfam" id="PF04261"/>
    </source>
</evidence>
<feature type="compositionally biased region" description="Low complexity" evidence="10">
    <location>
        <begin position="336"/>
        <end position="347"/>
    </location>
</feature>
<feature type="compositionally biased region" description="Basic and acidic residues" evidence="10">
    <location>
        <begin position="44"/>
        <end position="62"/>
    </location>
</feature>
<protein>
    <recommendedName>
        <fullName evidence="9">Deferrochelatase</fullName>
        <ecNumber evidence="9">1.11.1.-</ecNumber>
    </recommendedName>
    <alternativeName>
        <fullName evidence="9">Peroxidase EfeB</fullName>
    </alternativeName>
</protein>
<accession>A0ABS7Q9S9</accession>
<keyword evidence="6 9" id="KW-0560">Oxidoreductase</keyword>
<dbReference type="GO" id="GO:0016829">
    <property type="term" value="F:lyase activity"/>
    <property type="evidence" value="ECO:0007669"/>
    <property type="project" value="UniProtKB-KW"/>
</dbReference>
<comment type="subcellular location">
    <subcellularLocation>
        <location evidence="1">Cell envelope</location>
    </subcellularLocation>
</comment>
<keyword evidence="3 9" id="KW-0349">Heme</keyword>
<feature type="compositionally biased region" description="Gly residues" evidence="10">
    <location>
        <begin position="19"/>
        <end position="33"/>
    </location>
</feature>
<keyword evidence="5" id="KW-0732">Signal</keyword>
<evidence type="ECO:0000313" key="13">
    <source>
        <dbReference type="EMBL" id="MBY8879195.1"/>
    </source>
</evidence>
<dbReference type="Pfam" id="PF20628">
    <property type="entry name" value="Dyp_perox_C"/>
    <property type="match status" value="1"/>
</dbReference>
<dbReference type="EC" id="1.11.1.-" evidence="9"/>
<keyword evidence="14" id="KW-1185">Reference proteome</keyword>
<feature type="region of interest" description="Disordered" evidence="10">
    <location>
        <begin position="1"/>
        <end position="192"/>
    </location>
</feature>
<dbReference type="SUPFAM" id="SSF54909">
    <property type="entry name" value="Dimeric alpha+beta barrel"/>
    <property type="match status" value="1"/>
</dbReference>
<evidence type="ECO:0000256" key="2">
    <source>
        <dbReference type="ARBA" id="ARBA00022559"/>
    </source>
</evidence>
<dbReference type="NCBIfam" id="TIGR01412">
    <property type="entry name" value="tat_substr_1"/>
    <property type="match status" value="1"/>
</dbReference>
<evidence type="ECO:0000256" key="7">
    <source>
        <dbReference type="ARBA" id="ARBA00023004"/>
    </source>
</evidence>
<comment type="caution">
    <text evidence="13">The sequence shown here is derived from an EMBL/GenBank/DDBJ whole genome shotgun (WGS) entry which is preliminary data.</text>
</comment>
<sequence>MDADARPDVDLADGRQGRRGQGAGRQGRRGQGAGRQVRRQGRHSGPEGDGRQGRGRSRDGRGRHGRRRRTGGPGHRHRRRTGGGRTGGRTGGRSCGRQRQGRRDRRRGRCRGRLRRRHRLQARRPVAASAGGPQRRAGPQVPGGGPGAGRAAPLGAGGGRHRDRPALRDHDPVRLAARPGGRGAEGAGRGAPGFVVGVVGGIVVGIVGRRTGRGGADHPVRHRRPQGQRYRLVQPVARAGRGPQRHPPGADRCGEPAGRRPRGAAGVHPAGPAPRPDPGAAGEAGRRTLRGHQGPAPAGRDVAALADRPHLRHRRGDRDQKREGRPVSTVDDGTRAAAPAPDAAGAPLSRRRLLGTAGAAGAAGAAGLVAGGGAGAGIAVAARQHPAALTSVGAAHIPFEGVHQAGIVEPAQTCGHLVAFDLAAGADRRAAAALMRRWSDAARAMTRAGRPGTPAVYDDQVADDAGPSSLTVTFGFGRSFFARTGLTGRLPQALAPLPHFPADALDPHRSNGDLWVQIGADDALVAFHALRVLQKAARDTATVRWQMNGFNRTPGATARPMTVRNLMGQIDGTNNPKPSDPGFARTVFVPEDGVAGASGAGGGSPAWMAGGSYAVVRRIRMLLDSWDHLSVERQERVIGRRKSDGAPLSGGTETTPVDLEKFGPDGLIAIPGDAHIRVAAAASNSGAAMLRRGFSYHDGIGADGTPDAGLLFVAWQADPMRGFVPVQRKLDGGDGLSRFIRHEASGLFAVPGGAAAGEYVGQRLLES</sequence>
<name>A0ABS7Q9S9_9ACTN</name>
<feature type="compositionally biased region" description="Basic residues" evidence="10">
    <location>
        <begin position="63"/>
        <end position="82"/>
    </location>
</feature>
<evidence type="ECO:0000256" key="1">
    <source>
        <dbReference type="ARBA" id="ARBA00004196"/>
    </source>
</evidence>
<feature type="compositionally biased region" description="Gly residues" evidence="10">
    <location>
        <begin position="83"/>
        <end position="94"/>
    </location>
</feature>